<reference evidence="3" key="1">
    <citation type="journal article" date="2019" name="Int. J. Syst. Evol. Microbiol.">
        <title>The Global Catalogue of Microorganisms (GCM) 10K type strain sequencing project: providing services to taxonomists for standard genome sequencing and annotation.</title>
        <authorList>
            <consortium name="The Broad Institute Genomics Platform"/>
            <consortium name="The Broad Institute Genome Sequencing Center for Infectious Disease"/>
            <person name="Wu L."/>
            <person name="Ma J."/>
        </authorList>
    </citation>
    <scope>NUCLEOTIDE SEQUENCE [LARGE SCALE GENOMIC DNA]</scope>
    <source>
        <strain evidence="3">JCM 16545</strain>
    </source>
</reference>
<organism evidence="2 3">
    <name type="scientific">Pontibacter silvestris</name>
    <dbReference type="NCBI Taxonomy" id="2305183"/>
    <lineage>
        <taxon>Bacteria</taxon>
        <taxon>Pseudomonadati</taxon>
        <taxon>Bacteroidota</taxon>
        <taxon>Cytophagia</taxon>
        <taxon>Cytophagales</taxon>
        <taxon>Hymenobacteraceae</taxon>
        <taxon>Pontibacter</taxon>
    </lineage>
</organism>
<dbReference type="EC" id="2.3.1.-" evidence="2"/>
<evidence type="ECO:0000259" key="1">
    <source>
        <dbReference type="Pfam" id="PF00583"/>
    </source>
</evidence>
<dbReference type="Pfam" id="PF00583">
    <property type="entry name" value="Acetyltransf_1"/>
    <property type="match status" value="1"/>
</dbReference>
<proteinExistence type="predicted"/>
<gene>
    <name evidence="2" type="ORF">ACFSKU_07235</name>
</gene>
<dbReference type="EMBL" id="JBHUHV010000022">
    <property type="protein sequence ID" value="MFD2066674.1"/>
    <property type="molecule type" value="Genomic_DNA"/>
</dbReference>
<keyword evidence="2" id="KW-0012">Acyltransferase</keyword>
<dbReference type="InterPro" id="IPR000182">
    <property type="entry name" value="GNAT_dom"/>
</dbReference>
<accession>A0ABW4WW86</accession>
<evidence type="ECO:0000313" key="3">
    <source>
        <dbReference type="Proteomes" id="UP001597369"/>
    </source>
</evidence>
<name>A0ABW4WW86_9BACT</name>
<feature type="domain" description="N-acetyltransferase" evidence="1">
    <location>
        <begin position="52"/>
        <end position="162"/>
    </location>
</feature>
<dbReference type="SUPFAM" id="SSF55729">
    <property type="entry name" value="Acyl-CoA N-acyltransferases (Nat)"/>
    <property type="match status" value="1"/>
</dbReference>
<comment type="caution">
    <text evidence="2">The sequence shown here is derived from an EMBL/GenBank/DDBJ whole genome shotgun (WGS) entry which is preliminary data.</text>
</comment>
<dbReference type="GO" id="GO:0016746">
    <property type="term" value="F:acyltransferase activity"/>
    <property type="evidence" value="ECO:0007669"/>
    <property type="project" value="UniProtKB-KW"/>
</dbReference>
<dbReference type="InterPro" id="IPR016181">
    <property type="entry name" value="Acyl_CoA_acyltransferase"/>
</dbReference>
<dbReference type="RefSeq" id="WP_229960545.1">
    <property type="nucleotide sequence ID" value="NZ_JAJJWI010000008.1"/>
</dbReference>
<protein>
    <submittedName>
        <fullName evidence="2">GNAT family N-acetyltransferase</fullName>
        <ecNumber evidence="2">2.3.1.-</ecNumber>
    </submittedName>
</protein>
<keyword evidence="2" id="KW-0808">Transferase</keyword>
<sequence>MLTFSLVSDNAEIESILLLQKANLACNLSAEEIASQGFVTVAHNPELLRKMNEAAPSIIAKDENKVIGYAIAMTQDFKNDVPVLIPMFQAMDKLEYKGKKLHEFSYVVSGQVCVAKEYRGQQVFDQLYHTYKEKYAGQYDLIVTEIASRNSRSLKAHGRIGFEVLHSYLAPDGENWEIVIWDLRK</sequence>
<evidence type="ECO:0000313" key="2">
    <source>
        <dbReference type="EMBL" id="MFD2066674.1"/>
    </source>
</evidence>
<keyword evidence="3" id="KW-1185">Reference proteome</keyword>
<dbReference type="Gene3D" id="3.40.630.30">
    <property type="match status" value="1"/>
</dbReference>
<dbReference type="Proteomes" id="UP001597369">
    <property type="component" value="Unassembled WGS sequence"/>
</dbReference>